<protein>
    <recommendedName>
        <fullName evidence="3">Lipopolysaccharide-assembly</fullName>
    </recommendedName>
</protein>
<dbReference type="Pfam" id="PF04390">
    <property type="entry name" value="LptE"/>
    <property type="match status" value="1"/>
</dbReference>
<evidence type="ECO:0000313" key="2">
    <source>
        <dbReference type="Proteomes" id="UP001354989"/>
    </source>
</evidence>
<accession>A0ABN6L9K3</accession>
<name>A0ABN6L9K3_9BACT</name>
<evidence type="ECO:0000313" key="1">
    <source>
        <dbReference type="EMBL" id="BDC99498.1"/>
    </source>
</evidence>
<organism evidence="1 2">
    <name type="scientific">Persicobacter psychrovividus</name>
    <dbReference type="NCBI Taxonomy" id="387638"/>
    <lineage>
        <taxon>Bacteria</taxon>
        <taxon>Pseudomonadati</taxon>
        <taxon>Bacteroidota</taxon>
        <taxon>Cytophagia</taxon>
        <taxon>Cytophagales</taxon>
        <taxon>Persicobacteraceae</taxon>
        <taxon>Persicobacter</taxon>
    </lineage>
</organism>
<keyword evidence="2" id="KW-1185">Reference proteome</keyword>
<dbReference type="PROSITE" id="PS51257">
    <property type="entry name" value="PROKAR_LIPOPROTEIN"/>
    <property type="match status" value="1"/>
</dbReference>
<gene>
    <name evidence="1" type="ORF">PEPS_17790</name>
</gene>
<sequence length="183" mass="20300">MNIFRRFIFSLLLISGCTLCFSGCGFYTFTGASIDYSKVKTVSIGNFYDESNTGPANLSQDFTNAIRDYFQQNTSLALVDEDGDLQIQGVISGYRFSPQAPQSGGNTNLEGADAAGLERLTISVKADYINTTDDTYNFENKTFSFYDDYNPNTQDRTAAEQQLIPTITDQIILDIFNASVANW</sequence>
<dbReference type="InterPro" id="IPR007485">
    <property type="entry name" value="LPS_assembly_LptE"/>
</dbReference>
<proteinExistence type="predicted"/>
<reference evidence="1 2" key="1">
    <citation type="submission" date="2021-12" db="EMBL/GenBank/DDBJ databases">
        <title>Genome sequencing of bacteria with rrn-lacking chromosome and rrn-plasmid.</title>
        <authorList>
            <person name="Anda M."/>
            <person name="Iwasaki W."/>
        </authorList>
    </citation>
    <scope>NUCLEOTIDE SEQUENCE [LARGE SCALE GENOMIC DNA]</scope>
    <source>
        <strain evidence="1 2">NBRC 101262</strain>
    </source>
</reference>
<dbReference type="RefSeq" id="WP_338396835.1">
    <property type="nucleotide sequence ID" value="NZ_AP025292.1"/>
</dbReference>
<dbReference type="Proteomes" id="UP001354989">
    <property type="component" value="Chromosome"/>
</dbReference>
<evidence type="ECO:0008006" key="3">
    <source>
        <dbReference type="Google" id="ProtNLM"/>
    </source>
</evidence>
<dbReference type="EMBL" id="AP025292">
    <property type="protein sequence ID" value="BDC99498.1"/>
    <property type="molecule type" value="Genomic_DNA"/>
</dbReference>